<dbReference type="InterPro" id="IPR010982">
    <property type="entry name" value="Lambda_DNA-bd_dom_sf"/>
</dbReference>
<organism evidence="3 4">
    <name type="scientific">Flavobacterium nakdongensis</name>
    <dbReference type="NCBI Taxonomy" id="3073563"/>
    <lineage>
        <taxon>Bacteria</taxon>
        <taxon>Pseudomonadati</taxon>
        <taxon>Bacteroidota</taxon>
        <taxon>Flavobacteriia</taxon>
        <taxon>Flavobacteriales</taxon>
        <taxon>Flavobacteriaceae</taxon>
        <taxon>Flavobacterium</taxon>
    </lineage>
</organism>
<sequence>MKNLIGEKIKALRIERNWSQEHLADLLFISQSAYARMENGQSNAWAVHLERICTVFSITLEEFLFDSKAEEIKSVDVKNEEFIYFFIQKLETQYEARIKEKDQTISDLRELIRVLTIQLKP</sequence>
<dbReference type="PANTHER" id="PTHR46558:SF4">
    <property type="entry name" value="DNA-BIDING PHAGE PROTEIN"/>
    <property type="match status" value="1"/>
</dbReference>
<accession>A0ABY9RA59</accession>
<dbReference type="SMART" id="SM00530">
    <property type="entry name" value="HTH_XRE"/>
    <property type="match status" value="1"/>
</dbReference>
<dbReference type="PANTHER" id="PTHR46558">
    <property type="entry name" value="TRACRIPTIONAL REGULATORY PROTEIN-RELATED-RELATED"/>
    <property type="match status" value="1"/>
</dbReference>
<dbReference type="InterPro" id="IPR001387">
    <property type="entry name" value="Cro/C1-type_HTH"/>
</dbReference>
<dbReference type="Pfam" id="PF01381">
    <property type="entry name" value="HTH_3"/>
    <property type="match status" value="1"/>
</dbReference>
<dbReference type="EMBL" id="CP133721">
    <property type="protein sequence ID" value="WMW77836.1"/>
    <property type="molecule type" value="Genomic_DNA"/>
</dbReference>
<protein>
    <submittedName>
        <fullName evidence="3">Helix-turn-helix transcriptional regulator</fullName>
    </submittedName>
</protein>
<dbReference type="Proteomes" id="UP001180481">
    <property type="component" value="Chromosome"/>
</dbReference>
<dbReference type="PROSITE" id="PS50943">
    <property type="entry name" value="HTH_CROC1"/>
    <property type="match status" value="1"/>
</dbReference>
<dbReference type="Gene3D" id="1.10.260.40">
    <property type="entry name" value="lambda repressor-like DNA-binding domains"/>
    <property type="match status" value="1"/>
</dbReference>
<gene>
    <name evidence="3" type="ORF">RF683_10135</name>
</gene>
<dbReference type="SUPFAM" id="SSF47413">
    <property type="entry name" value="lambda repressor-like DNA-binding domains"/>
    <property type="match status" value="1"/>
</dbReference>
<evidence type="ECO:0000313" key="4">
    <source>
        <dbReference type="Proteomes" id="UP001180481"/>
    </source>
</evidence>
<evidence type="ECO:0000313" key="3">
    <source>
        <dbReference type="EMBL" id="WMW77836.1"/>
    </source>
</evidence>
<dbReference type="RefSeq" id="WP_309532171.1">
    <property type="nucleotide sequence ID" value="NZ_CP133721.1"/>
</dbReference>
<proteinExistence type="predicted"/>
<keyword evidence="1" id="KW-0238">DNA-binding</keyword>
<feature type="domain" description="HTH cro/C1-type" evidence="2">
    <location>
        <begin position="9"/>
        <end position="63"/>
    </location>
</feature>
<dbReference type="CDD" id="cd00093">
    <property type="entry name" value="HTH_XRE"/>
    <property type="match status" value="1"/>
</dbReference>
<keyword evidence="4" id="KW-1185">Reference proteome</keyword>
<reference evidence="3" key="1">
    <citation type="submission" date="2023-09" db="EMBL/GenBank/DDBJ databases">
        <title>Flavobacterium sp. 20NA77.7 isolated from freshwater.</title>
        <authorList>
            <person name="Le V."/>
            <person name="Ko S.-R."/>
            <person name="Ahn C.-Y."/>
            <person name="Oh H.-M."/>
        </authorList>
    </citation>
    <scope>NUCLEOTIDE SEQUENCE</scope>
    <source>
        <strain evidence="3">20NA77.7</strain>
    </source>
</reference>
<evidence type="ECO:0000256" key="1">
    <source>
        <dbReference type="ARBA" id="ARBA00023125"/>
    </source>
</evidence>
<evidence type="ECO:0000259" key="2">
    <source>
        <dbReference type="PROSITE" id="PS50943"/>
    </source>
</evidence>
<name>A0ABY9RA59_9FLAO</name>